<evidence type="ECO:0000259" key="1">
    <source>
        <dbReference type="Pfam" id="PF19141"/>
    </source>
</evidence>
<protein>
    <recommendedName>
        <fullName evidence="1">DUF5824 domain-containing protein</fullName>
    </recommendedName>
</protein>
<evidence type="ECO:0000313" key="2">
    <source>
        <dbReference type="EMBL" id="QHS88665.1"/>
    </source>
</evidence>
<accession>A0A6C0B8V0</accession>
<organism evidence="2">
    <name type="scientific">viral metagenome</name>
    <dbReference type="NCBI Taxonomy" id="1070528"/>
    <lineage>
        <taxon>unclassified sequences</taxon>
        <taxon>metagenomes</taxon>
        <taxon>organismal metagenomes</taxon>
    </lineage>
</organism>
<dbReference type="AlphaFoldDB" id="A0A6C0B8V0"/>
<proteinExistence type="predicted"/>
<reference evidence="2" key="1">
    <citation type="journal article" date="2020" name="Nature">
        <title>Giant virus diversity and host interactions through global metagenomics.</title>
        <authorList>
            <person name="Schulz F."/>
            <person name="Roux S."/>
            <person name="Paez-Espino D."/>
            <person name="Jungbluth S."/>
            <person name="Walsh D.A."/>
            <person name="Denef V.J."/>
            <person name="McMahon K.D."/>
            <person name="Konstantinidis K.T."/>
            <person name="Eloe-Fadrosh E.A."/>
            <person name="Kyrpides N.C."/>
            <person name="Woyke T."/>
        </authorList>
    </citation>
    <scope>NUCLEOTIDE SEQUENCE</scope>
    <source>
        <strain evidence="2">GVMAG-M-3300010158-59</strain>
    </source>
</reference>
<feature type="domain" description="DUF5824" evidence="1">
    <location>
        <begin position="22"/>
        <end position="132"/>
    </location>
</feature>
<dbReference type="InterPro" id="IPR043862">
    <property type="entry name" value="DUF5824"/>
</dbReference>
<dbReference type="EMBL" id="MN739102">
    <property type="protein sequence ID" value="QHS88665.1"/>
    <property type="molecule type" value="Genomic_DNA"/>
</dbReference>
<dbReference type="Pfam" id="PF19141">
    <property type="entry name" value="DUF5824"/>
    <property type="match status" value="1"/>
</dbReference>
<name>A0A6C0B8V0_9ZZZZ</name>
<sequence length="172" mass="19274">MYNVTKKVAKKVTKRYLPDRLTRSDKKKQSRMLKKSQRLYKKGIYYTRKQVASFKSKPSNHVSNAKRLYKIDSIEPSANLAKKTGCSLQALEKIVSKGEGAYFSSGSRPNQTGQSWGYARLASAITGGKAAAVDYSILEEGCRPNSVALRHAKIARKKYGYGKHRVPKTNLL</sequence>